<comment type="catalytic activity">
    <reaction evidence="8">
        <text>L-seryl-[protein] + ATP = O-phospho-L-seryl-[protein] + ADP + H(+)</text>
        <dbReference type="Rhea" id="RHEA:17989"/>
        <dbReference type="Rhea" id="RHEA-COMP:9863"/>
        <dbReference type="Rhea" id="RHEA-COMP:11604"/>
        <dbReference type="ChEBI" id="CHEBI:15378"/>
        <dbReference type="ChEBI" id="CHEBI:29999"/>
        <dbReference type="ChEBI" id="CHEBI:30616"/>
        <dbReference type="ChEBI" id="CHEBI:83421"/>
        <dbReference type="ChEBI" id="CHEBI:456216"/>
        <dbReference type="EC" id="2.7.12.1"/>
    </reaction>
</comment>
<evidence type="ECO:0000256" key="4">
    <source>
        <dbReference type="ARBA" id="ARBA00022679"/>
    </source>
</evidence>
<evidence type="ECO:0000256" key="3">
    <source>
        <dbReference type="ARBA" id="ARBA00022527"/>
    </source>
</evidence>
<dbReference type="OrthoDB" id="9332038at2759"/>
<dbReference type="InterPro" id="IPR008271">
    <property type="entry name" value="Ser/Thr_kinase_AS"/>
</dbReference>
<evidence type="ECO:0000256" key="6">
    <source>
        <dbReference type="ARBA" id="ARBA00022777"/>
    </source>
</evidence>
<evidence type="ECO:0000259" key="14">
    <source>
        <dbReference type="PROSITE" id="PS50011"/>
    </source>
</evidence>
<dbReference type="Proteomes" id="UP000187209">
    <property type="component" value="Unassembled WGS sequence"/>
</dbReference>
<dbReference type="InterPro" id="IPR011009">
    <property type="entry name" value="Kinase-like_dom_sf"/>
</dbReference>
<feature type="compositionally biased region" description="Polar residues" evidence="13">
    <location>
        <begin position="14"/>
        <end position="34"/>
    </location>
</feature>
<dbReference type="Gene3D" id="3.30.200.20">
    <property type="entry name" value="Phosphorylase Kinase, domain 1"/>
    <property type="match status" value="1"/>
</dbReference>
<dbReference type="PROSITE" id="PS00108">
    <property type="entry name" value="PROTEIN_KINASE_ST"/>
    <property type="match status" value="1"/>
</dbReference>
<keyword evidence="16" id="KW-1185">Reference proteome</keyword>
<evidence type="ECO:0000313" key="16">
    <source>
        <dbReference type="Proteomes" id="UP000187209"/>
    </source>
</evidence>
<dbReference type="GO" id="GO:0004712">
    <property type="term" value="F:protein serine/threonine/tyrosine kinase activity"/>
    <property type="evidence" value="ECO:0007669"/>
    <property type="project" value="UniProtKB-EC"/>
</dbReference>
<protein>
    <recommendedName>
        <fullName evidence="2">dual-specificity kinase</fullName>
        <ecNumber evidence="2">2.7.12.1</ecNumber>
    </recommendedName>
</protein>
<dbReference type="PANTHER" id="PTHR24058:SF22">
    <property type="entry name" value="DUAL SPECIFICITY TYROSINE-PHOSPHORYLATION-REGULATED KINASE 4"/>
    <property type="match status" value="1"/>
</dbReference>
<dbReference type="GO" id="GO:0004674">
    <property type="term" value="F:protein serine/threonine kinase activity"/>
    <property type="evidence" value="ECO:0007669"/>
    <property type="project" value="UniProtKB-KW"/>
</dbReference>
<dbReference type="InterPro" id="IPR000719">
    <property type="entry name" value="Prot_kinase_dom"/>
</dbReference>
<dbReference type="InterPro" id="IPR017441">
    <property type="entry name" value="Protein_kinase_ATP_BS"/>
</dbReference>
<evidence type="ECO:0000256" key="13">
    <source>
        <dbReference type="SAM" id="MobiDB-lite"/>
    </source>
</evidence>
<dbReference type="CDD" id="cd14210">
    <property type="entry name" value="PKc_DYRK"/>
    <property type="match status" value="1"/>
</dbReference>
<feature type="domain" description="Protein kinase" evidence="14">
    <location>
        <begin position="176"/>
        <end position="468"/>
    </location>
</feature>
<keyword evidence="6" id="KW-0418">Kinase</keyword>
<evidence type="ECO:0000256" key="7">
    <source>
        <dbReference type="ARBA" id="ARBA00022840"/>
    </source>
</evidence>
<keyword evidence="5 11" id="KW-0547">Nucleotide-binding</keyword>
<organism evidence="15 16">
    <name type="scientific">Stentor coeruleus</name>
    <dbReference type="NCBI Taxonomy" id="5963"/>
    <lineage>
        <taxon>Eukaryota</taxon>
        <taxon>Sar</taxon>
        <taxon>Alveolata</taxon>
        <taxon>Ciliophora</taxon>
        <taxon>Postciliodesmatophora</taxon>
        <taxon>Heterotrichea</taxon>
        <taxon>Heterotrichida</taxon>
        <taxon>Stentoridae</taxon>
        <taxon>Stentor</taxon>
    </lineage>
</organism>
<evidence type="ECO:0000256" key="12">
    <source>
        <dbReference type="RuleBase" id="RU000304"/>
    </source>
</evidence>
<dbReference type="GO" id="GO:0005856">
    <property type="term" value="C:cytoskeleton"/>
    <property type="evidence" value="ECO:0007669"/>
    <property type="project" value="TreeGrafter"/>
</dbReference>
<dbReference type="Gene3D" id="3.30.10.30">
    <property type="entry name" value="DYRK"/>
    <property type="match status" value="1"/>
</dbReference>
<keyword evidence="4" id="KW-0808">Transferase</keyword>
<evidence type="ECO:0000256" key="11">
    <source>
        <dbReference type="PROSITE-ProRule" id="PRU10141"/>
    </source>
</evidence>
<dbReference type="PROSITE" id="PS00107">
    <property type="entry name" value="PROTEIN_KINASE_ATP"/>
    <property type="match status" value="1"/>
</dbReference>
<feature type="binding site" evidence="11">
    <location>
        <position position="205"/>
    </location>
    <ligand>
        <name>ATP</name>
        <dbReference type="ChEBI" id="CHEBI:30616"/>
    </ligand>
</feature>
<dbReference type="PANTHER" id="PTHR24058">
    <property type="entry name" value="DUAL SPECIFICITY PROTEIN KINASE"/>
    <property type="match status" value="1"/>
</dbReference>
<dbReference type="PROSITE" id="PS50011">
    <property type="entry name" value="PROTEIN_KINASE_DOM"/>
    <property type="match status" value="1"/>
</dbReference>
<comment type="caution">
    <text evidence="15">The sequence shown here is derived from an EMBL/GenBank/DDBJ whole genome shotgun (WGS) entry which is preliminary data.</text>
</comment>
<name>A0A1R2C863_9CILI</name>
<dbReference type="GO" id="GO:0005524">
    <property type="term" value="F:ATP binding"/>
    <property type="evidence" value="ECO:0007669"/>
    <property type="project" value="UniProtKB-UniRule"/>
</dbReference>
<evidence type="ECO:0000256" key="8">
    <source>
        <dbReference type="ARBA" id="ARBA00049003"/>
    </source>
</evidence>
<keyword evidence="7 11" id="KW-0067">ATP-binding</keyword>
<dbReference type="InterPro" id="IPR050494">
    <property type="entry name" value="Ser_Thr_dual-spec_kinase"/>
</dbReference>
<evidence type="ECO:0000256" key="2">
    <source>
        <dbReference type="ARBA" id="ARBA00013203"/>
    </source>
</evidence>
<dbReference type="InterPro" id="IPR042521">
    <property type="entry name" value="DYRK"/>
</dbReference>
<evidence type="ECO:0000256" key="10">
    <source>
        <dbReference type="ARBA" id="ARBA00051680"/>
    </source>
</evidence>
<dbReference type="EMBL" id="MPUH01000244">
    <property type="protein sequence ID" value="OMJ85197.1"/>
    <property type="molecule type" value="Genomic_DNA"/>
</dbReference>
<dbReference type="SMART" id="SM00220">
    <property type="entry name" value="S_TKc"/>
    <property type="match status" value="1"/>
</dbReference>
<evidence type="ECO:0000313" key="15">
    <source>
        <dbReference type="EMBL" id="OMJ85197.1"/>
    </source>
</evidence>
<reference evidence="15 16" key="1">
    <citation type="submission" date="2016-11" db="EMBL/GenBank/DDBJ databases">
        <title>The macronuclear genome of Stentor coeruleus: a giant cell with tiny introns.</title>
        <authorList>
            <person name="Slabodnick M."/>
            <person name="Ruby J.G."/>
            <person name="Reiff S.B."/>
            <person name="Swart E.C."/>
            <person name="Gosai S."/>
            <person name="Prabakaran S."/>
            <person name="Witkowska E."/>
            <person name="Larue G.E."/>
            <person name="Fisher S."/>
            <person name="Freeman R.M."/>
            <person name="Gunawardena J."/>
            <person name="Chu W."/>
            <person name="Stover N.A."/>
            <person name="Gregory B.D."/>
            <person name="Nowacki M."/>
            <person name="Derisi J."/>
            <person name="Roy S.W."/>
            <person name="Marshall W.F."/>
            <person name="Sood P."/>
        </authorList>
    </citation>
    <scope>NUCLEOTIDE SEQUENCE [LARGE SCALE GENOMIC DNA]</scope>
    <source>
        <strain evidence="15">WM001</strain>
    </source>
</reference>
<comment type="similarity">
    <text evidence="1">Belongs to the protein kinase superfamily. CMGC Ser/Thr protein kinase family. MNB/DYRK subfamily.</text>
</comment>
<dbReference type="Gene3D" id="1.10.510.10">
    <property type="entry name" value="Transferase(Phosphotransferase) domain 1"/>
    <property type="match status" value="1"/>
</dbReference>
<dbReference type="GO" id="GO:0005737">
    <property type="term" value="C:cytoplasm"/>
    <property type="evidence" value="ECO:0007669"/>
    <property type="project" value="TreeGrafter"/>
</dbReference>
<evidence type="ECO:0000256" key="5">
    <source>
        <dbReference type="ARBA" id="ARBA00022741"/>
    </source>
</evidence>
<dbReference type="Pfam" id="PF00069">
    <property type="entry name" value="Pkinase"/>
    <property type="match status" value="1"/>
</dbReference>
<keyword evidence="3 12" id="KW-0723">Serine/threonine-protein kinase</keyword>
<evidence type="ECO:0000256" key="9">
    <source>
        <dbReference type="ARBA" id="ARBA00049308"/>
    </source>
</evidence>
<accession>A0A1R2C863</accession>
<gene>
    <name evidence="15" type="ORF">SteCoe_13509</name>
</gene>
<proteinExistence type="inferred from homology"/>
<comment type="catalytic activity">
    <reaction evidence="10">
        <text>L-tyrosyl-[protein] + ATP = O-phospho-L-tyrosyl-[protein] + ADP + H(+)</text>
        <dbReference type="Rhea" id="RHEA:10596"/>
        <dbReference type="Rhea" id="RHEA-COMP:10136"/>
        <dbReference type="Rhea" id="RHEA-COMP:20101"/>
        <dbReference type="ChEBI" id="CHEBI:15378"/>
        <dbReference type="ChEBI" id="CHEBI:30616"/>
        <dbReference type="ChEBI" id="CHEBI:46858"/>
        <dbReference type="ChEBI" id="CHEBI:61978"/>
        <dbReference type="ChEBI" id="CHEBI:456216"/>
        <dbReference type="EC" id="2.7.12.1"/>
    </reaction>
</comment>
<dbReference type="EC" id="2.7.12.1" evidence="2"/>
<dbReference type="AlphaFoldDB" id="A0A1R2C863"/>
<feature type="region of interest" description="Disordered" evidence="13">
    <location>
        <begin position="14"/>
        <end position="35"/>
    </location>
</feature>
<sequence length="497" mass="57878">MRRIKVDRLRTLRFSSNSRPRTTKNASNSRSPKQGKTLMSKFHAVVMSQEKSFDNEMVRSKNSFASYQLNHVTSRPLSKLRVSTPVKRTKFLQKFLLSKSPEATETNVKEYTLGKFIKQFKHELTDYELGEVFSYKFIYYWGVFEEKLARAEINKVFDDEKGNLILYKRDHIAFRYEIIRLLGQGSFGQVCECLDHKDNSKVAVKIIKNSKNLASQAQVEIKILKILNENDPNNEQSILHIKDSFIFRNHICIITELLGKNLYELQISKNFCSFPISLIKKFAIQILNAFKFLESLKIIHCDIKPENILLMPNERSKIKIADFGSSCLLSEKIFTYIQSRFYRAPEVLLGINYGCGIDMWSLGCVLVELANGKPLFPADCERELLQLIMEVKGFVPPDMLLQSIRKNKFFNQGEILPDKHGNIRKPLSVKFSEVVPGDYLFLDFVERCLEWEPWKRMTPEEALEHSWIKTHDTENILEKSLPSRLLRRKPFLIKKLV</sequence>
<dbReference type="SUPFAM" id="SSF56112">
    <property type="entry name" value="Protein kinase-like (PK-like)"/>
    <property type="match status" value="1"/>
</dbReference>
<comment type="catalytic activity">
    <reaction evidence="9">
        <text>L-threonyl-[protein] + ATP = O-phospho-L-threonyl-[protein] + ADP + H(+)</text>
        <dbReference type="Rhea" id="RHEA:46608"/>
        <dbReference type="Rhea" id="RHEA-COMP:11060"/>
        <dbReference type="Rhea" id="RHEA-COMP:11605"/>
        <dbReference type="ChEBI" id="CHEBI:15378"/>
        <dbReference type="ChEBI" id="CHEBI:30013"/>
        <dbReference type="ChEBI" id="CHEBI:30616"/>
        <dbReference type="ChEBI" id="CHEBI:61977"/>
        <dbReference type="ChEBI" id="CHEBI:456216"/>
        <dbReference type="EC" id="2.7.12.1"/>
    </reaction>
</comment>
<evidence type="ECO:0000256" key="1">
    <source>
        <dbReference type="ARBA" id="ARBA00008867"/>
    </source>
</evidence>